<dbReference type="EMBL" id="JAPFQI010000015">
    <property type="protein sequence ID" value="MCW8087258.1"/>
    <property type="molecule type" value="Genomic_DNA"/>
</dbReference>
<keyword evidence="3" id="KW-1185">Reference proteome</keyword>
<accession>A0ABT3NYM1</accession>
<dbReference type="Proteomes" id="UP001526430">
    <property type="component" value="Unassembled WGS sequence"/>
</dbReference>
<sequence>MAEAPSSSSAPSDPALEAVDRLETALERLFDLLEARFAHLEEERVPRSEVEALSRRLDETLEKLKAAMADQGE</sequence>
<comment type="caution">
    <text evidence="2">The sequence shown here is derived from an EMBL/GenBank/DDBJ whole genome shotgun (WGS) entry which is preliminary data.</text>
</comment>
<proteinExistence type="predicted"/>
<keyword evidence="1" id="KW-0175">Coiled coil</keyword>
<reference evidence="2 3" key="1">
    <citation type="submission" date="2022-10" db="EMBL/GenBank/DDBJ databases">
        <title>Roseococcus glaciei nov., sp. nov., isolated from glacier.</title>
        <authorList>
            <person name="Liu Q."/>
            <person name="Xin Y.-H."/>
        </authorList>
    </citation>
    <scope>NUCLEOTIDE SEQUENCE [LARGE SCALE GENOMIC DNA]</scope>
    <source>
        <strain evidence="2 3">MDT2-1-1</strain>
    </source>
</reference>
<evidence type="ECO:0000256" key="1">
    <source>
        <dbReference type="SAM" id="Coils"/>
    </source>
</evidence>
<evidence type="ECO:0000313" key="2">
    <source>
        <dbReference type="EMBL" id="MCW8087258.1"/>
    </source>
</evidence>
<organism evidence="2 3">
    <name type="scientific">Sabulicella glaciei</name>
    <dbReference type="NCBI Taxonomy" id="2984948"/>
    <lineage>
        <taxon>Bacteria</taxon>
        <taxon>Pseudomonadati</taxon>
        <taxon>Pseudomonadota</taxon>
        <taxon>Alphaproteobacteria</taxon>
        <taxon>Acetobacterales</taxon>
        <taxon>Acetobacteraceae</taxon>
        <taxon>Sabulicella</taxon>
    </lineage>
</organism>
<dbReference type="RefSeq" id="WP_301591435.1">
    <property type="nucleotide sequence ID" value="NZ_JAPFQI010000015.1"/>
</dbReference>
<protein>
    <submittedName>
        <fullName evidence="2">Uncharacterized protein</fullName>
    </submittedName>
</protein>
<feature type="coiled-coil region" evidence="1">
    <location>
        <begin position="23"/>
        <end position="70"/>
    </location>
</feature>
<gene>
    <name evidence="2" type="ORF">OF850_16610</name>
</gene>
<evidence type="ECO:0000313" key="3">
    <source>
        <dbReference type="Proteomes" id="UP001526430"/>
    </source>
</evidence>
<name>A0ABT3NYM1_9PROT</name>